<reference evidence="1" key="1">
    <citation type="submission" date="2021-01" db="EMBL/GenBank/DDBJ databases">
        <authorList>
            <person name="Sun Q."/>
        </authorList>
    </citation>
    <scope>NUCLEOTIDE SEQUENCE</scope>
    <source>
        <strain evidence="1">YIM B02566</strain>
    </source>
</reference>
<organism evidence="1 2">
    <name type="scientific">Taklimakanibacter albus</name>
    <dbReference type="NCBI Taxonomy" id="2800327"/>
    <lineage>
        <taxon>Bacteria</taxon>
        <taxon>Pseudomonadati</taxon>
        <taxon>Pseudomonadota</taxon>
        <taxon>Alphaproteobacteria</taxon>
        <taxon>Hyphomicrobiales</taxon>
        <taxon>Aestuariivirgaceae</taxon>
        <taxon>Taklimakanibacter</taxon>
    </lineage>
</organism>
<sequence>MVQKFIAACIQNCATPDVEADIAILAKLVDKAGAAGASFIALPEYCAGLDTKNGMLHPFAVPESDHPVLPAMAALAKAYKAWILVGSIGIKAADGRIFNRSYMLAPDGAIAARYDKIHMFDVDLGDGHSYRESATIMPGSEAVLSPCVGGPVGLSICYDLRFAALYRTLAKAGAQMLAVPAAFTRITGEAHWHILNRARAIENGAYVIAPCQYGTLAGGSECYGHSLIIDPWGRVLADGGDSEGVITAEIDLAEVAKTRGRIPSLTHDRPFAIEMVVPAVAAE</sequence>
<evidence type="ECO:0000313" key="1">
    <source>
        <dbReference type="EMBL" id="MBK1865630.1"/>
    </source>
</evidence>
<proteinExistence type="predicted"/>
<accession>A0ACC5QZ12</accession>
<protein>
    <submittedName>
        <fullName evidence="1">Carbon-nitrogen hydrolase family protein</fullName>
    </submittedName>
</protein>
<gene>
    <name evidence="1" type="ORF">JHL16_04650</name>
</gene>
<keyword evidence="1" id="KW-0378">Hydrolase</keyword>
<evidence type="ECO:0000313" key="2">
    <source>
        <dbReference type="Proteomes" id="UP000616151"/>
    </source>
</evidence>
<comment type="caution">
    <text evidence="1">The sequence shown here is derived from an EMBL/GenBank/DDBJ whole genome shotgun (WGS) entry which is preliminary data.</text>
</comment>
<dbReference type="EMBL" id="JAENHL010000006">
    <property type="protein sequence ID" value="MBK1865630.1"/>
    <property type="molecule type" value="Genomic_DNA"/>
</dbReference>
<name>A0ACC5QZ12_9HYPH</name>
<keyword evidence="2" id="KW-1185">Reference proteome</keyword>
<dbReference type="Proteomes" id="UP000616151">
    <property type="component" value="Unassembled WGS sequence"/>
</dbReference>